<reference evidence="1" key="2">
    <citation type="submission" date="2020-09" db="EMBL/GenBank/DDBJ databases">
        <authorList>
            <person name="Sun Q."/>
            <person name="Zhou Y."/>
        </authorList>
    </citation>
    <scope>NUCLEOTIDE SEQUENCE</scope>
    <source>
        <strain evidence="1">CGMCC 4.7679</strain>
    </source>
</reference>
<dbReference type="EMBL" id="BNAV01000005">
    <property type="protein sequence ID" value="GHF63950.1"/>
    <property type="molecule type" value="Genomic_DNA"/>
</dbReference>
<sequence length="98" mass="10692">MSTVLNVGLDPRVVGDPTAPSEAFPTVDAAEVKAGLDRAAAELARMGLGFETCLLDRSTSAEEEFRAAVRRKHYDIIVIDRTPTVEAVRRWWPRPAAG</sequence>
<keyword evidence="2" id="KW-1185">Reference proteome</keyword>
<dbReference type="RefSeq" id="WP_145937213.1">
    <property type="nucleotide sequence ID" value="NZ_BNAV01000005.1"/>
</dbReference>
<dbReference type="OrthoDB" id="1495085at2"/>
<evidence type="ECO:0000313" key="1">
    <source>
        <dbReference type="EMBL" id="GHF63950.1"/>
    </source>
</evidence>
<organism evidence="1 2">
    <name type="scientific">Amycolatopsis bartoniae</name>
    <dbReference type="NCBI Taxonomy" id="941986"/>
    <lineage>
        <taxon>Bacteria</taxon>
        <taxon>Bacillati</taxon>
        <taxon>Actinomycetota</taxon>
        <taxon>Actinomycetes</taxon>
        <taxon>Pseudonocardiales</taxon>
        <taxon>Pseudonocardiaceae</taxon>
        <taxon>Amycolatopsis</taxon>
    </lineage>
</organism>
<evidence type="ECO:0000313" key="2">
    <source>
        <dbReference type="Proteomes" id="UP000658656"/>
    </source>
</evidence>
<proteinExistence type="predicted"/>
<protein>
    <submittedName>
        <fullName evidence="1">Uncharacterized protein</fullName>
    </submittedName>
</protein>
<reference evidence="1" key="1">
    <citation type="journal article" date="2014" name="Int. J. Syst. Evol. Microbiol.">
        <title>Complete genome sequence of Corynebacterium casei LMG S-19264T (=DSM 44701T), isolated from a smear-ripened cheese.</title>
        <authorList>
            <consortium name="US DOE Joint Genome Institute (JGI-PGF)"/>
            <person name="Walter F."/>
            <person name="Albersmeier A."/>
            <person name="Kalinowski J."/>
            <person name="Ruckert C."/>
        </authorList>
    </citation>
    <scope>NUCLEOTIDE SEQUENCE</scope>
    <source>
        <strain evidence="1">CGMCC 4.7679</strain>
    </source>
</reference>
<gene>
    <name evidence="1" type="ORF">GCM10017566_42060</name>
</gene>
<comment type="caution">
    <text evidence="1">The sequence shown here is derived from an EMBL/GenBank/DDBJ whole genome shotgun (WGS) entry which is preliminary data.</text>
</comment>
<name>A0A8H9MDM6_9PSEU</name>
<dbReference type="AlphaFoldDB" id="A0A8H9MDM6"/>
<accession>A0A8H9MDM6</accession>
<dbReference type="Proteomes" id="UP000658656">
    <property type="component" value="Unassembled WGS sequence"/>
</dbReference>